<gene>
    <name evidence="2" type="ORF">HND93_26135</name>
</gene>
<dbReference type="RefSeq" id="WP_180284977.1">
    <property type="nucleotide sequence ID" value="NZ_JABFDB010000025.1"/>
</dbReference>
<feature type="domain" description="NADP-dependent oxidoreductase" evidence="1">
    <location>
        <begin position="17"/>
        <end position="304"/>
    </location>
</feature>
<dbReference type="SUPFAM" id="SSF51430">
    <property type="entry name" value="NAD(P)-linked oxidoreductase"/>
    <property type="match status" value="1"/>
</dbReference>
<proteinExistence type="predicted"/>
<dbReference type="InterPro" id="IPR020471">
    <property type="entry name" value="AKR"/>
</dbReference>
<evidence type="ECO:0000313" key="3">
    <source>
        <dbReference type="Proteomes" id="UP000584642"/>
    </source>
</evidence>
<dbReference type="EMBL" id="JABFDB010000025">
    <property type="protein sequence ID" value="NYZ23202.1"/>
    <property type="molecule type" value="Genomic_DNA"/>
</dbReference>
<name>A0ABX2TGM7_9PROT</name>
<dbReference type="InterPro" id="IPR036812">
    <property type="entry name" value="NAD(P)_OxRdtase_dom_sf"/>
</dbReference>
<dbReference type="InterPro" id="IPR023210">
    <property type="entry name" value="NADP_OxRdtase_dom"/>
</dbReference>
<dbReference type="InterPro" id="IPR044477">
    <property type="entry name" value="FDH-like"/>
</dbReference>
<protein>
    <submittedName>
        <fullName evidence="2">Aldo/keto reductase</fullName>
    </submittedName>
</protein>
<accession>A0ABX2TGM7</accession>
<dbReference type="Gene3D" id="3.20.20.100">
    <property type="entry name" value="NADP-dependent oxidoreductase domain"/>
    <property type="match status" value="1"/>
</dbReference>
<reference evidence="2 3" key="1">
    <citation type="submission" date="2020-05" db="EMBL/GenBank/DDBJ databases">
        <title>Azospirillum oleiclasticum sp. nov, a nitrogen-fixing and heavy crude oil-emulsifying bacterium isolated from the crude oil of Yumen Oilfield.</title>
        <authorList>
            <person name="Wu D."/>
            <person name="Cai M."/>
            <person name="Zhang X."/>
        </authorList>
    </citation>
    <scope>NUCLEOTIDE SEQUENCE [LARGE SCALE GENOMIC DNA]</scope>
    <source>
        <strain evidence="2 3">ROY-1-1-2</strain>
    </source>
</reference>
<dbReference type="PANTHER" id="PTHR42686">
    <property type="entry name" value="GH17980P-RELATED"/>
    <property type="match status" value="1"/>
</dbReference>
<keyword evidence="3" id="KW-1185">Reference proteome</keyword>
<sequence>MIEPTERRPAGPASVSRLGIGGGSLFSAAGDDGVAAMVDACWNAGLRYFDTAALYAGGTSEIRYGRALAGRPRGDFTLTTKAGRSVVEGEIRVDYSYDGIRRSIEGSLERLQLDTIDIAMLHDIEPKYHGDRFEALFAQAIDEGYRAIDDLRAAGAVRGIGAGVMDWRTCLRLAEAAPFDGFMLAGDYTLLHQDSLPLLDHCHRYGIAVLLASPFNTGVLATGAVPGARYMYAEAPPDVLARVSAMEEVCREHDVPLAAVALQFPYGHPAVGSVVIGIQSPQELADNMAHLRRPIPPAVWAALKHRGLIAEAAPVPNA</sequence>
<organism evidence="2 3">
    <name type="scientific">Azospirillum oleiclasticum</name>
    <dbReference type="NCBI Taxonomy" id="2735135"/>
    <lineage>
        <taxon>Bacteria</taxon>
        <taxon>Pseudomonadati</taxon>
        <taxon>Pseudomonadota</taxon>
        <taxon>Alphaproteobacteria</taxon>
        <taxon>Rhodospirillales</taxon>
        <taxon>Azospirillaceae</taxon>
        <taxon>Azospirillum</taxon>
    </lineage>
</organism>
<evidence type="ECO:0000259" key="1">
    <source>
        <dbReference type="Pfam" id="PF00248"/>
    </source>
</evidence>
<evidence type="ECO:0000313" key="2">
    <source>
        <dbReference type="EMBL" id="NYZ23202.1"/>
    </source>
</evidence>
<dbReference type="CDD" id="cd19162">
    <property type="entry name" value="AKR_FDH"/>
    <property type="match status" value="1"/>
</dbReference>
<dbReference type="PANTHER" id="PTHR42686:SF1">
    <property type="entry name" value="GH17980P-RELATED"/>
    <property type="match status" value="1"/>
</dbReference>
<dbReference type="Proteomes" id="UP000584642">
    <property type="component" value="Unassembled WGS sequence"/>
</dbReference>
<comment type="caution">
    <text evidence="2">The sequence shown here is derived from an EMBL/GenBank/DDBJ whole genome shotgun (WGS) entry which is preliminary data.</text>
</comment>
<dbReference type="Pfam" id="PF00248">
    <property type="entry name" value="Aldo_ket_red"/>
    <property type="match status" value="1"/>
</dbReference>